<evidence type="ECO:0000256" key="4">
    <source>
        <dbReference type="PROSITE-ProRule" id="PRU01343"/>
    </source>
</evidence>
<keyword evidence="3" id="KW-0862">Zinc</keyword>
<organism evidence="6 7">
    <name type="scientific">Lactuca virosa</name>
    <dbReference type="NCBI Taxonomy" id="75947"/>
    <lineage>
        <taxon>Eukaryota</taxon>
        <taxon>Viridiplantae</taxon>
        <taxon>Streptophyta</taxon>
        <taxon>Embryophyta</taxon>
        <taxon>Tracheophyta</taxon>
        <taxon>Spermatophyta</taxon>
        <taxon>Magnoliopsida</taxon>
        <taxon>eudicotyledons</taxon>
        <taxon>Gunneridae</taxon>
        <taxon>Pentapetalae</taxon>
        <taxon>asterids</taxon>
        <taxon>campanulids</taxon>
        <taxon>Asterales</taxon>
        <taxon>Asteraceae</taxon>
        <taxon>Cichorioideae</taxon>
        <taxon>Cichorieae</taxon>
        <taxon>Lactucinae</taxon>
        <taxon>Lactuca</taxon>
    </lineage>
</organism>
<sequence>MSSISSIARNRLKVARIPVRYGVPKCDCDVPAKERTCWKLTNPGRRFWNCRNNMTNLKKCDYFEWKDEQQEEGYYKNLFYSLKQTLDAKEDLGVINKLRNMIVELEFFLSKEKSVVGII</sequence>
<evidence type="ECO:0000313" key="6">
    <source>
        <dbReference type="EMBL" id="CAH1441073.1"/>
    </source>
</evidence>
<dbReference type="AlphaFoldDB" id="A0AAU9NTF0"/>
<gene>
    <name evidence="6" type="ORF">LVIROSA_LOCUS27162</name>
</gene>
<keyword evidence="1" id="KW-0479">Metal-binding</keyword>
<name>A0AAU9NTF0_9ASTR</name>
<reference evidence="6 7" key="1">
    <citation type="submission" date="2022-01" db="EMBL/GenBank/DDBJ databases">
        <authorList>
            <person name="Xiong W."/>
            <person name="Schranz E."/>
        </authorList>
    </citation>
    <scope>NUCLEOTIDE SEQUENCE [LARGE SCALE GENOMIC DNA]</scope>
</reference>
<dbReference type="Proteomes" id="UP001157418">
    <property type="component" value="Unassembled WGS sequence"/>
</dbReference>
<dbReference type="PANTHER" id="PTHR33248">
    <property type="entry name" value="ZINC ION-BINDING PROTEIN"/>
    <property type="match status" value="1"/>
</dbReference>
<dbReference type="InterPro" id="IPR010666">
    <property type="entry name" value="Znf_GRF"/>
</dbReference>
<evidence type="ECO:0000256" key="1">
    <source>
        <dbReference type="ARBA" id="ARBA00022723"/>
    </source>
</evidence>
<keyword evidence="7" id="KW-1185">Reference proteome</keyword>
<evidence type="ECO:0000259" key="5">
    <source>
        <dbReference type="PROSITE" id="PS51999"/>
    </source>
</evidence>
<dbReference type="EMBL" id="CAKMRJ010005412">
    <property type="protein sequence ID" value="CAH1441073.1"/>
    <property type="molecule type" value="Genomic_DNA"/>
</dbReference>
<evidence type="ECO:0000313" key="7">
    <source>
        <dbReference type="Proteomes" id="UP001157418"/>
    </source>
</evidence>
<proteinExistence type="predicted"/>
<evidence type="ECO:0000256" key="3">
    <source>
        <dbReference type="ARBA" id="ARBA00022833"/>
    </source>
</evidence>
<comment type="caution">
    <text evidence="6">The sequence shown here is derived from an EMBL/GenBank/DDBJ whole genome shotgun (WGS) entry which is preliminary data.</text>
</comment>
<evidence type="ECO:0000256" key="2">
    <source>
        <dbReference type="ARBA" id="ARBA00022771"/>
    </source>
</evidence>
<feature type="domain" description="GRF-type" evidence="5">
    <location>
        <begin position="26"/>
        <end position="69"/>
    </location>
</feature>
<accession>A0AAU9NTF0</accession>
<protein>
    <recommendedName>
        <fullName evidence="5">GRF-type domain-containing protein</fullName>
    </recommendedName>
</protein>
<dbReference type="GO" id="GO:0008270">
    <property type="term" value="F:zinc ion binding"/>
    <property type="evidence" value="ECO:0007669"/>
    <property type="project" value="UniProtKB-KW"/>
</dbReference>
<keyword evidence="2 4" id="KW-0863">Zinc-finger</keyword>
<dbReference type="PROSITE" id="PS51999">
    <property type="entry name" value="ZF_GRF"/>
    <property type="match status" value="1"/>
</dbReference>